<reference evidence="4 5" key="1">
    <citation type="submission" date="2021-03" db="EMBL/GenBank/DDBJ databases">
        <title>Sequencing the genomes of 1000 actinobacteria strains.</title>
        <authorList>
            <person name="Klenk H.-P."/>
        </authorList>
    </citation>
    <scope>NUCLEOTIDE SEQUENCE [LARGE SCALE GENOMIC DNA]</scope>
    <source>
        <strain evidence="4 5">DSM 44580</strain>
    </source>
</reference>
<dbReference type="InterPro" id="IPR016181">
    <property type="entry name" value="Acyl_CoA_acyltransferase"/>
</dbReference>
<keyword evidence="5" id="KW-1185">Reference proteome</keyword>
<proteinExistence type="predicted"/>
<gene>
    <name evidence="4" type="ORF">JOF53_002983</name>
</gene>
<evidence type="ECO:0000256" key="2">
    <source>
        <dbReference type="ARBA" id="ARBA00023315"/>
    </source>
</evidence>
<dbReference type="InterPro" id="IPR050832">
    <property type="entry name" value="Bact_Acetyltransf"/>
</dbReference>
<protein>
    <submittedName>
        <fullName evidence="4">Ribosomal protein S18 acetylase RimI-like enzyme</fullName>
    </submittedName>
</protein>
<dbReference type="RefSeq" id="WP_249044762.1">
    <property type="nucleotide sequence ID" value="NZ_JAGIOO010000001.1"/>
</dbReference>
<keyword evidence="1" id="KW-0808">Transferase</keyword>
<dbReference type="PANTHER" id="PTHR43877">
    <property type="entry name" value="AMINOALKYLPHOSPHONATE N-ACETYLTRANSFERASE-RELATED-RELATED"/>
    <property type="match status" value="1"/>
</dbReference>
<keyword evidence="2" id="KW-0012">Acyltransferase</keyword>
<dbReference type="PROSITE" id="PS51186">
    <property type="entry name" value="GNAT"/>
    <property type="match status" value="1"/>
</dbReference>
<dbReference type="CDD" id="cd04301">
    <property type="entry name" value="NAT_SF"/>
    <property type="match status" value="1"/>
</dbReference>
<name>A0ABS5ACN6_9PSEU</name>
<organism evidence="4 5">
    <name type="scientific">Crossiella equi</name>
    <dbReference type="NCBI Taxonomy" id="130796"/>
    <lineage>
        <taxon>Bacteria</taxon>
        <taxon>Bacillati</taxon>
        <taxon>Actinomycetota</taxon>
        <taxon>Actinomycetes</taxon>
        <taxon>Pseudonocardiales</taxon>
        <taxon>Pseudonocardiaceae</taxon>
        <taxon>Crossiella</taxon>
    </lineage>
</organism>
<comment type="caution">
    <text evidence="4">The sequence shown here is derived from an EMBL/GenBank/DDBJ whole genome shotgun (WGS) entry which is preliminary data.</text>
</comment>
<dbReference type="EMBL" id="JAGIOO010000001">
    <property type="protein sequence ID" value="MBP2474111.1"/>
    <property type="molecule type" value="Genomic_DNA"/>
</dbReference>
<evidence type="ECO:0000313" key="5">
    <source>
        <dbReference type="Proteomes" id="UP001519363"/>
    </source>
</evidence>
<accession>A0ABS5ACN6</accession>
<dbReference type="SUPFAM" id="SSF55729">
    <property type="entry name" value="Acyl-CoA N-acyltransferases (Nat)"/>
    <property type="match status" value="1"/>
</dbReference>
<feature type="domain" description="N-acetyltransferase" evidence="3">
    <location>
        <begin position="124"/>
        <end position="259"/>
    </location>
</feature>
<dbReference type="InterPro" id="IPR000182">
    <property type="entry name" value="GNAT_dom"/>
</dbReference>
<dbReference type="Pfam" id="PF13527">
    <property type="entry name" value="Acetyltransf_9"/>
    <property type="match status" value="1"/>
</dbReference>
<evidence type="ECO:0000256" key="1">
    <source>
        <dbReference type="ARBA" id="ARBA00022679"/>
    </source>
</evidence>
<dbReference type="Gene3D" id="3.40.630.30">
    <property type="match status" value="1"/>
</dbReference>
<dbReference type="Proteomes" id="UP001519363">
    <property type="component" value="Unassembled WGS sequence"/>
</dbReference>
<evidence type="ECO:0000259" key="3">
    <source>
        <dbReference type="PROSITE" id="PS51186"/>
    </source>
</evidence>
<sequence>MHTTELLEGMEANLARHASLLHEEDRVRALPDLFWADSGLADDTFNLVAGARFLPDNAEARISATVRELRATGRPFSWWVGPASRPADLSARLAAAGLPASDTETAMWRRLEDLPPAREVPGLDLVVAGTPAQLADYSSVLASLWNPPSATVREYYARPAALSPDCPARFLVGYLDGVPACTAEVTLHAGLAGLYNICTATTHRRRGLGGAVTDFALRVAREAGHRIAVLQASAEGEPVYRRLGFQVCGRFTEHAVAPG</sequence>
<evidence type="ECO:0000313" key="4">
    <source>
        <dbReference type="EMBL" id="MBP2474111.1"/>
    </source>
</evidence>